<dbReference type="EMBL" id="WKFB01000147">
    <property type="protein sequence ID" value="KAF6733933.1"/>
    <property type="molecule type" value="Genomic_DNA"/>
</dbReference>
<keyword evidence="2" id="KW-0964">Secreted</keyword>
<keyword evidence="3" id="KW-0272">Extracellular matrix</keyword>
<accession>A0A834FGX0</accession>
<reference evidence="11" key="1">
    <citation type="journal article" name="BMC Genomics">
        <title>Long-read sequencing and de novo genome assembly of marine medaka (Oryzias melastigma).</title>
        <authorList>
            <person name="Liang P."/>
            <person name="Saqib H.S.A."/>
            <person name="Ni X."/>
            <person name="Shen Y."/>
        </authorList>
    </citation>
    <scope>NUCLEOTIDE SEQUENCE</scope>
    <source>
        <strain evidence="11">Bigg-433</strain>
    </source>
</reference>
<feature type="region of interest" description="Disordered" evidence="8">
    <location>
        <begin position="456"/>
        <end position="479"/>
    </location>
</feature>
<feature type="coiled-coil region" evidence="7">
    <location>
        <begin position="323"/>
        <end position="350"/>
    </location>
</feature>
<organism evidence="11 12">
    <name type="scientific">Oryzias melastigma</name>
    <name type="common">Marine medaka</name>
    <dbReference type="NCBI Taxonomy" id="30732"/>
    <lineage>
        <taxon>Eukaryota</taxon>
        <taxon>Metazoa</taxon>
        <taxon>Chordata</taxon>
        <taxon>Craniata</taxon>
        <taxon>Vertebrata</taxon>
        <taxon>Euteleostomi</taxon>
        <taxon>Actinopterygii</taxon>
        <taxon>Neopterygii</taxon>
        <taxon>Teleostei</taxon>
        <taxon>Neoteleostei</taxon>
        <taxon>Acanthomorphata</taxon>
        <taxon>Ovalentaria</taxon>
        <taxon>Atherinomorphae</taxon>
        <taxon>Beloniformes</taxon>
        <taxon>Adrianichthyidae</taxon>
        <taxon>Oryziinae</taxon>
        <taxon>Oryzias</taxon>
    </lineage>
</organism>
<dbReference type="SMART" id="SM00110">
    <property type="entry name" value="C1Q"/>
    <property type="match status" value="1"/>
</dbReference>
<feature type="compositionally biased region" description="Basic and acidic residues" evidence="8">
    <location>
        <begin position="193"/>
        <end position="202"/>
    </location>
</feature>
<evidence type="ECO:0000313" key="12">
    <source>
        <dbReference type="Proteomes" id="UP000646548"/>
    </source>
</evidence>
<evidence type="ECO:0000256" key="8">
    <source>
        <dbReference type="SAM" id="MobiDB-lite"/>
    </source>
</evidence>
<feature type="region of interest" description="Disordered" evidence="8">
    <location>
        <begin position="289"/>
        <end position="316"/>
    </location>
</feature>
<evidence type="ECO:0000256" key="3">
    <source>
        <dbReference type="ARBA" id="ARBA00022530"/>
    </source>
</evidence>
<gene>
    <name evidence="11" type="ORF">FQA47_001843</name>
</gene>
<keyword evidence="4" id="KW-0732">Signal</keyword>
<dbReference type="AlphaFoldDB" id="A0A834FGX0"/>
<dbReference type="PROSITE" id="PS50871">
    <property type="entry name" value="C1Q"/>
    <property type="match status" value="1"/>
</dbReference>
<dbReference type="InterPro" id="IPR008983">
    <property type="entry name" value="Tumour_necrosis_fac-like_dom"/>
</dbReference>
<feature type="region of interest" description="Disordered" evidence="8">
    <location>
        <begin position="911"/>
        <end position="934"/>
    </location>
</feature>
<keyword evidence="6" id="KW-1015">Disulfide bond</keyword>
<feature type="region of interest" description="Disordered" evidence="8">
    <location>
        <begin position="193"/>
        <end position="221"/>
    </location>
</feature>
<comment type="caution">
    <text evidence="11">The sequence shown here is derived from an EMBL/GenBank/DDBJ whole genome shotgun (WGS) entry which is preliminary data.</text>
</comment>
<comment type="subcellular location">
    <subcellularLocation>
        <location evidence="1">Secreted</location>
        <location evidence="1">Extracellular space</location>
        <location evidence="1">Extracellular matrix</location>
    </subcellularLocation>
</comment>
<evidence type="ECO:0000256" key="5">
    <source>
        <dbReference type="ARBA" id="ARBA00023054"/>
    </source>
</evidence>
<keyword evidence="5 7" id="KW-0175">Coiled coil</keyword>
<evidence type="ECO:0000256" key="1">
    <source>
        <dbReference type="ARBA" id="ARBA00004498"/>
    </source>
</evidence>
<dbReference type="PRINTS" id="PR00007">
    <property type="entry name" value="COMPLEMNTC1Q"/>
</dbReference>
<dbReference type="InterPro" id="IPR011489">
    <property type="entry name" value="EMI_domain"/>
</dbReference>
<feature type="domain" description="EMI" evidence="10">
    <location>
        <begin position="116"/>
        <end position="193"/>
    </location>
</feature>
<protein>
    <submittedName>
        <fullName evidence="11">EMILIN-2</fullName>
    </submittedName>
</protein>
<evidence type="ECO:0000259" key="9">
    <source>
        <dbReference type="PROSITE" id="PS50871"/>
    </source>
</evidence>
<feature type="compositionally biased region" description="Polar residues" evidence="8">
    <location>
        <begin position="205"/>
        <end position="219"/>
    </location>
</feature>
<dbReference type="FunFam" id="2.60.120.40:FF:000035">
    <property type="entry name" value="Elastin microfibril interfacer 2a"/>
    <property type="match status" value="1"/>
</dbReference>
<dbReference type="PROSITE" id="PS51041">
    <property type="entry name" value="EMI"/>
    <property type="match status" value="1"/>
</dbReference>
<evidence type="ECO:0000256" key="4">
    <source>
        <dbReference type="ARBA" id="ARBA00022729"/>
    </source>
</evidence>
<name>A0A834FGX0_ORYME</name>
<evidence type="ECO:0000313" key="11">
    <source>
        <dbReference type="EMBL" id="KAF6733933.1"/>
    </source>
</evidence>
<evidence type="ECO:0000256" key="2">
    <source>
        <dbReference type="ARBA" id="ARBA00022525"/>
    </source>
</evidence>
<dbReference type="Pfam" id="PF07546">
    <property type="entry name" value="EMI"/>
    <property type="match status" value="1"/>
</dbReference>
<dbReference type="Pfam" id="PF00386">
    <property type="entry name" value="C1q"/>
    <property type="match status" value="1"/>
</dbReference>
<feature type="compositionally biased region" description="Basic and acidic residues" evidence="8">
    <location>
        <begin position="463"/>
        <end position="479"/>
    </location>
</feature>
<dbReference type="PANTHER" id="PTHR15427">
    <property type="entry name" value="EMILIN ELASTIN MICROFIBRIL INTERFACE-LOCATED PROTEIN ELASTIN MICROFIBRIL INTERFACER"/>
    <property type="match status" value="1"/>
</dbReference>
<evidence type="ECO:0000256" key="7">
    <source>
        <dbReference type="SAM" id="Coils"/>
    </source>
</evidence>
<dbReference type="Gene3D" id="2.60.120.40">
    <property type="match status" value="1"/>
</dbReference>
<dbReference type="SUPFAM" id="SSF49842">
    <property type="entry name" value="TNF-like"/>
    <property type="match status" value="1"/>
</dbReference>
<dbReference type="InterPro" id="IPR001073">
    <property type="entry name" value="C1q_dom"/>
</dbReference>
<dbReference type="PANTHER" id="PTHR15427:SF36">
    <property type="entry name" value="EMILIN-2"/>
    <property type="match status" value="1"/>
</dbReference>
<dbReference type="InterPro" id="IPR050392">
    <property type="entry name" value="Collagen/C1q_domain"/>
</dbReference>
<dbReference type="Proteomes" id="UP000646548">
    <property type="component" value="Unassembled WGS sequence"/>
</dbReference>
<feature type="domain" description="C1q" evidence="9">
    <location>
        <begin position="990"/>
        <end position="1134"/>
    </location>
</feature>
<sequence>MCSRASLLKCPSLPPGLEDNYHDYSRILQPLSAAVLPSSGHSTNSSRVSHGGDALLACARSEPAGTFCLSAPEELGNFRMSGCGTLFALLLHLQLARALSSSFGSAHSGALHRHRNRNWCAHMVQRNVSCVVQGSAERLQEPALAPCPAYQPHCQQQVTYTTRFRPTYKISYKAVTELEWRCCPGHTGPDCKDTKPTQDRRVGQGVQSYLPTNPGYSTRHTQRAERRETAHHEVQHRVAEKTRFLEGEVQRLSQTVLDLQSTLTGLTGSLRSDLQDDTRKMLVKLLNDMRPPQSANSPGAEETPAVLDGHQTARGGNSEERILEKIVARLDEMNNSLKSKEEALEDLRGITTSHEGQIRVLMDASQSQTPAIPELDVIQTYVDGKVEKLKMELSQTMKEELAKLQGSCSDKIQTVQKSCDEGRDQVSARLTKLVETTEADLRKDIRALRLNLAAADGPVQAQRHTDPPKDEGEGPGDHKDLWREIDRIAEAHRILNVRFDNELGHLSGLQEVQDFGLLVEELEARINITEQNAETHCFYIEEKLTKTISDEVSALRQLLDQRLKNVGNQFTTAVEDVDRNSFPGMVEDSVTTLKTEVSKNKLLIDGLEKKVNAVGDLCSAGCSGVPVREGGSVFSPETESNVLKELKRHRNDLDVLNTDVRSNTDKLKQLEAFVGRGVAGTERHMKMMEDFQRGQINLQNNVLSLAGTVKRLGDSQANYDLDMHRMNTTCCHGGPTGSGGRAAWAPADPAGPQVAELRNKLDALSAEMSSQLMHSRLNAQGLSTLDQRVSKLEKICVKLDGVADNIRNLKDGLGRHMADLQHRVYRMNATCGSHGANIASLQNSMYKLQTQLSNTPKDVLRDVGAKEPAMRPDRPAASFPDPTKARIQQIHIPIILPPQPVQPGVNVIKVSPPSDPSRARQPARPVRPVVEAGEAGPPGYISRVTVRRGSEDSSRKSVKGFAGAPVLGAAKVSWRHQAPPISPVSVDDGAFTDPFSFSVGLSQESPFTGDFGFIRFNRVLVNDGGHYDPRTGIFSVPQDGRYLVSGLLTAQRGERVEAVLSVSDRSVQRLRSSERSAAGGSCSCGGSVSFGVVLPLRKGDRVGLMRTGGQLASSEAREILSTYSAIFLYAPQARR</sequence>
<evidence type="ECO:0000256" key="6">
    <source>
        <dbReference type="ARBA" id="ARBA00023157"/>
    </source>
</evidence>
<evidence type="ECO:0000259" key="10">
    <source>
        <dbReference type="PROSITE" id="PS51041"/>
    </source>
</evidence>
<feature type="compositionally biased region" description="Low complexity" evidence="8">
    <location>
        <begin position="919"/>
        <end position="932"/>
    </location>
</feature>
<proteinExistence type="predicted"/>